<proteinExistence type="predicted"/>
<name>A0ABW4LA17_9MICO</name>
<sequence>MARSRRVSLPPSPRGAARNRHGRGLRSSVTGPHLPVLRTRAESFESAVAETADYLRGLWPDELANVSFEIAGIPRSVSADGLDRWWVDSAARRVVLYRLPIERLAHAQVEDEAHQRMHVEGCVFRAVAELLGRDPWDLAPERYRDL</sequence>
<feature type="region of interest" description="Disordered" evidence="1">
    <location>
        <begin position="1"/>
        <end position="32"/>
    </location>
</feature>
<gene>
    <name evidence="2" type="ORF">ACFSBI_00895</name>
</gene>
<keyword evidence="3" id="KW-1185">Reference proteome</keyword>
<reference evidence="3" key="1">
    <citation type="journal article" date="2019" name="Int. J. Syst. Evol. Microbiol.">
        <title>The Global Catalogue of Microorganisms (GCM) 10K type strain sequencing project: providing services to taxonomists for standard genome sequencing and annotation.</title>
        <authorList>
            <consortium name="The Broad Institute Genomics Platform"/>
            <consortium name="The Broad Institute Genome Sequencing Center for Infectious Disease"/>
            <person name="Wu L."/>
            <person name="Ma J."/>
        </authorList>
    </citation>
    <scope>NUCLEOTIDE SEQUENCE [LARGE SCALE GENOMIC DNA]</scope>
    <source>
        <strain evidence="3">CGMCC 1.12471</strain>
    </source>
</reference>
<dbReference type="SUPFAM" id="SSF55486">
    <property type="entry name" value="Metalloproteases ('zincins'), catalytic domain"/>
    <property type="match status" value="1"/>
</dbReference>
<protein>
    <submittedName>
        <fullName evidence="2">Metallopeptidase family protein</fullName>
    </submittedName>
</protein>
<accession>A0ABW4LA17</accession>
<evidence type="ECO:0000256" key="1">
    <source>
        <dbReference type="SAM" id="MobiDB-lite"/>
    </source>
</evidence>
<dbReference type="EMBL" id="JBHUEA010000001">
    <property type="protein sequence ID" value="MFD1720092.1"/>
    <property type="molecule type" value="Genomic_DNA"/>
</dbReference>
<dbReference type="CDD" id="cd12954">
    <property type="entry name" value="MMP_TTHA0227_like_1"/>
    <property type="match status" value="1"/>
</dbReference>
<dbReference type="Gene3D" id="3.30.2010.20">
    <property type="match status" value="1"/>
</dbReference>
<evidence type="ECO:0000313" key="2">
    <source>
        <dbReference type="EMBL" id="MFD1720092.1"/>
    </source>
</evidence>
<organism evidence="2 3">
    <name type="scientific">Amnibacterium endophyticum</name>
    <dbReference type="NCBI Taxonomy" id="2109337"/>
    <lineage>
        <taxon>Bacteria</taxon>
        <taxon>Bacillati</taxon>
        <taxon>Actinomycetota</taxon>
        <taxon>Actinomycetes</taxon>
        <taxon>Micrococcales</taxon>
        <taxon>Microbacteriaceae</taxon>
        <taxon>Amnibacterium</taxon>
    </lineage>
</organism>
<dbReference type="Proteomes" id="UP001597347">
    <property type="component" value="Unassembled WGS sequence"/>
</dbReference>
<comment type="caution">
    <text evidence="2">The sequence shown here is derived from an EMBL/GenBank/DDBJ whole genome shotgun (WGS) entry which is preliminary data.</text>
</comment>
<dbReference type="InterPro" id="IPR038555">
    <property type="entry name" value="Zincin_1_sf"/>
</dbReference>
<dbReference type="RefSeq" id="WP_377931299.1">
    <property type="nucleotide sequence ID" value="NZ_JBHUEA010000001.1"/>
</dbReference>
<evidence type="ECO:0000313" key="3">
    <source>
        <dbReference type="Proteomes" id="UP001597347"/>
    </source>
</evidence>